<dbReference type="PhylomeDB" id="E9HH40"/>
<reference evidence="1 2" key="1">
    <citation type="journal article" date="2011" name="Science">
        <title>The ecoresponsive genome of Daphnia pulex.</title>
        <authorList>
            <person name="Colbourne J.K."/>
            <person name="Pfrender M.E."/>
            <person name="Gilbert D."/>
            <person name="Thomas W.K."/>
            <person name="Tucker A."/>
            <person name="Oakley T.H."/>
            <person name="Tokishita S."/>
            <person name="Aerts A."/>
            <person name="Arnold G.J."/>
            <person name="Basu M.K."/>
            <person name="Bauer D.J."/>
            <person name="Caceres C.E."/>
            <person name="Carmel L."/>
            <person name="Casola C."/>
            <person name="Choi J.H."/>
            <person name="Detter J.C."/>
            <person name="Dong Q."/>
            <person name="Dusheyko S."/>
            <person name="Eads B.D."/>
            <person name="Frohlich T."/>
            <person name="Geiler-Samerotte K.A."/>
            <person name="Gerlach D."/>
            <person name="Hatcher P."/>
            <person name="Jogdeo S."/>
            <person name="Krijgsveld J."/>
            <person name="Kriventseva E.V."/>
            <person name="Kultz D."/>
            <person name="Laforsch C."/>
            <person name="Lindquist E."/>
            <person name="Lopez J."/>
            <person name="Manak J.R."/>
            <person name="Muller J."/>
            <person name="Pangilinan J."/>
            <person name="Patwardhan R.P."/>
            <person name="Pitluck S."/>
            <person name="Pritham E.J."/>
            <person name="Rechtsteiner A."/>
            <person name="Rho M."/>
            <person name="Rogozin I.B."/>
            <person name="Sakarya O."/>
            <person name="Salamov A."/>
            <person name="Schaack S."/>
            <person name="Shapiro H."/>
            <person name="Shiga Y."/>
            <person name="Skalitzky C."/>
            <person name="Smith Z."/>
            <person name="Souvorov A."/>
            <person name="Sung W."/>
            <person name="Tang Z."/>
            <person name="Tsuchiya D."/>
            <person name="Tu H."/>
            <person name="Vos H."/>
            <person name="Wang M."/>
            <person name="Wolf Y.I."/>
            <person name="Yamagata H."/>
            <person name="Yamada T."/>
            <person name="Ye Y."/>
            <person name="Shaw J.R."/>
            <person name="Andrews J."/>
            <person name="Crease T.J."/>
            <person name="Tang H."/>
            <person name="Lucas S.M."/>
            <person name="Robertson H.M."/>
            <person name="Bork P."/>
            <person name="Koonin E.V."/>
            <person name="Zdobnov E.M."/>
            <person name="Grigoriev I.V."/>
            <person name="Lynch M."/>
            <person name="Boore J.L."/>
        </authorList>
    </citation>
    <scope>NUCLEOTIDE SEQUENCE [LARGE SCALE GENOMIC DNA]</scope>
</reference>
<dbReference type="InParanoid" id="E9HH40"/>
<protein>
    <submittedName>
        <fullName evidence="1">Uncharacterized protein</fullName>
    </submittedName>
</protein>
<keyword evidence="2" id="KW-1185">Reference proteome</keyword>
<dbReference type="EMBL" id="GL732645">
    <property type="protein sequence ID" value="EFX68948.1"/>
    <property type="molecule type" value="Genomic_DNA"/>
</dbReference>
<dbReference type="KEGG" id="dpx:DAPPUDRAFT_114118"/>
<sequence>MSPYFTFFRKLTIRSKDFSIYCKPDAHHGAILKITQTNAGAPGGKTVVNKIYATLDVATELCERLNALEQLYRESHPLPRNGRLHFEEIVEQDSTYKLDFSVKEYRQNLEMTQSKKILTRGPCDSINIPDVGEFRRELLQLVEELSNNYLTLKIETADHSGFSKVIRGNRVAVIYCPVRPWPWTRSYPTEVLLFDPILVELILFDRDVKKIREHCDRTYPDLMVDAYVDMNYDHNEWNIFYENLKIRWIRRGQQFRINEHLGTLSLKHEDHWFTA</sequence>
<name>E9HH40_DAPPU</name>
<dbReference type="Proteomes" id="UP000000305">
    <property type="component" value="Unassembled WGS sequence"/>
</dbReference>
<dbReference type="OrthoDB" id="6352742at2759"/>
<proteinExistence type="predicted"/>
<dbReference type="AlphaFoldDB" id="E9HH40"/>
<evidence type="ECO:0000313" key="2">
    <source>
        <dbReference type="Proteomes" id="UP000000305"/>
    </source>
</evidence>
<organism evidence="1 2">
    <name type="scientific">Daphnia pulex</name>
    <name type="common">Water flea</name>
    <dbReference type="NCBI Taxonomy" id="6669"/>
    <lineage>
        <taxon>Eukaryota</taxon>
        <taxon>Metazoa</taxon>
        <taxon>Ecdysozoa</taxon>
        <taxon>Arthropoda</taxon>
        <taxon>Crustacea</taxon>
        <taxon>Branchiopoda</taxon>
        <taxon>Diplostraca</taxon>
        <taxon>Cladocera</taxon>
        <taxon>Anomopoda</taxon>
        <taxon>Daphniidae</taxon>
        <taxon>Daphnia</taxon>
    </lineage>
</organism>
<accession>E9HH40</accession>
<evidence type="ECO:0000313" key="1">
    <source>
        <dbReference type="EMBL" id="EFX68948.1"/>
    </source>
</evidence>
<dbReference type="Gene3D" id="3.30.2450.30">
    <property type="match status" value="1"/>
</dbReference>
<dbReference type="HOGENOM" id="CLU_1012859_0_0_1"/>
<gene>
    <name evidence="1" type="ORF">DAPPUDRAFT_114118</name>
</gene>